<keyword evidence="6" id="KW-0175">Coiled coil</keyword>
<keyword evidence="11" id="KW-1185">Reference proteome</keyword>
<proteinExistence type="predicted"/>
<evidence type="ECO:0000256" key="7">
    <source>
        <dbReference type="SAM" id="Phobius"/>
    </source>
</evidence>
<dbReference type="PANTHER" id="PTHR32309:SF13">
    <property type="entry name" value="FERRIC ENTEROBACTIN TRANSPORT PROTEIN FEPE"/>
    <property type="match status" value="1"/>
</dbReference>
<evidence type="ECO:0000256" key="5">
    <source>
        <dbReference type="ARBA" id="ARBA00023136"/>
    </source>
</evidence>
<dbReference type="PANTHER" id="PTHR32309">
    <property type="entry name" value="TYROSINE-PROTEIN KINASE"/>
    <property type="match status" value="1"/>
</dbReference>
<gene>
    <name evidence="10" type="ORF">NX782_09350</name>
</gene>
<sequence length="401" mass="44219">MNDGQVMGKETGTNSKNDGFGAIDALIVLARHKRKLIVLPVVVAVLSAAVSLALPDVYRAGTKLLPPQQAQSATSAILSQSGGLAAGAVGGMVGLKNPNDLYVGMLKSRTIADRIVERFELKRSYDLKSNEKTRKKLEDRTFISAGKDGLITIEVEDENPARVAKMANAYVEELYKLSKVLAVTEASKRRMFFESQLETAKNNLASAEVALKGALDTHGVISVDNESRAIVETVGRLRAQISAKEIQLSSMNAFFTENNPEYKRTQQELFSLRNELSNLENGRAGLRKDQAGTKQEGLENIKVLRDVKYYQMLYELLAKQYETSRLDEAKDPSVIQVLDPAVQPEKKFRPKRAIITLAAVFLALVVSIIWVLVSEVKNHIDGSSKLKAQFAELKGNLKFRP</sequence>
<feature type="domain" description="Tyrosine-protein kinase G-rich" evidence="9">
    <location>
        <begin position="298"/>
        <end position="373"/>
    </location>
</feature>
<dbReference type="InterPro" id="IPR050445">
    <property type="entry name" value="Bact_polysacc_biosynth/exp"/>
</dbReference>
<organism evidence="10 11">
    <name type="scientific">Massilia norwichensis</name>
    <dbReference type="NCBI Taxonomy" id="1442366"/>
    <lineage>
        <taxon>Bacteria</taxon>
        <taxon>Pseudomonadati</taxon>
        <taxon>Pseudomonadota</taxon>
        <taxon>Betaproteobacteria</taxon>
        <taxon>Burkholderiales</taxon>
        <taxon>Oxalobacteraceae</taxon>
        <taxon>Telluria group</taxon>
        <taxon>Massilia</taxon>
    </lineage>
</organism>
<comment type="subcellular location">
    <subcellularLocation>
        <location evidence="1">Cell membrane</location>
        <topology evidence="1">Multi-pass membrane protein</topology>
    </subcellularLocation>
</comment>
<comment type="caution">
    <text evidence="10">The sequence shown here is derived from an EMBL/GenBank/DDBJ whole genome shotgun (WGS) entry which is preliminary data.</text>
</comment>
<name>A0ABT2A5D5_9BURK</name>
<dbReference type="Proteomes" id="UP001205560">
    <property type="component" value="Unassembled WGS sequence"/>
</dbReference>
<keyword evidence="4 7" id="KW-1133">Transmembrane helix</keyword>
<dbReference type="InterPro" id="IPR032807">
    <property type="entry name" value="GNVR"/>
</dbReference>
<dbReference type="Pfam" id="PF02706">
    <property type="entry name" value="Wzz"/>
    <property type="match status" value="1"/>
</dbReference>
<feature type="coiled-coil region" evidence="6">
    <location>
        <begin position="183"/>
        <end position="217"/>
    </location>
</feature>
<keyword evidence="3 7" id="KW-0812">Transmembrane</keyword>
<evidence type="ECO:0000313" key="10">
    <source>
        <dbReference type="EMBL" id="MCS0589412.1"/>
    </source>
</evidence>
<reference evidence="10 11" key="1">
    <citation type="submission" date="2022-08" db="EMBL/GenBank/DDBJ databases">
        <title>Reclassification of Massilia species as members of the genera Telluria, Duganella, Pseudoduganella, Mokoshia gen. nov. and Zemynaea gen. nov. using orthogonal and non-orthogonal genome-based approaches.</title>
        <authorList>
            <person name="Bowman J.P."/>
        </authorList>
    </citation>
    <scope>NUCLEOTIDE SEQUENCE [LARGE SCALE GENOMIC DNA]</scope>
    <source>
        <strain evidence="10 11">LMG 28164</strain>
    </source>
</reference>
<feature type="domain" description="Polysaccharide chain length determinant N-terminal" evidence="8">
    <location>
        <begin position="28"/>
        <end position="116"/>
    </location>
</feature>
<evidence type="ECO:0000313" key="11">
    <source>
        <dbReference type="Proteomes" id="UP001205560"/>
    </source>
</evidence>
<dbReference type="Pfam" id="PF13807">
    <property type="entry name" value="GNVR"/>
    <property type="match status" value="1"/>
</dbReference>
<protein>
    <submittedName>
        <fullName evidence="10">Wzz/FepE/Etk N-terminal domain-containing protein</fullName>
    </submittedName>
</protein>
<dbReference type="RefSeq" id="WP_258845180.1">
    <property type="nucleotide sequence ID" value="NZ_JANUGX010000009.1"/>
</dbReference>
<accession>A0ABT2A5D5</accession>
<feature type="transmembrane region" description="Helical" evidence="7">
    <location>
        <begin position="74"/>
        <end position="95"/>
    </location>
</feature>
<feature type="transmembrane region" description="Helical" evidence="7">
    <location>
        <begin position="353"/>
        <end position="373"/>
    </location>
</feature>
<dbReference type="InterPro" id="IPR003856">
    <property type="entry name" value="LPS_length_determ_N"/>
</dbReference>
<evidence type="ECO:0000256" key="4">
    <source>
        <dbReference type="ARBA" id="ARBA00022989"/>
    </source>
</evidence>
<evidence type="ECO:0000259" key="9">
    <source>
        <dbReference type="Pfam" id="PF13807"/>
    </source>
</evidence>
<evidence type="ECO:0000259" key="8">
    <source>
        <dbReference type="Pfam" id="PF02706"/>
    </source>
</evidence>
<evidence type="ECO:0000256" key="3">
    <source>
        <dbReference type="ARBA" id="ARBA00022692"/>
    </source>
</evidence>
<dbReference type="EMBL" id="JANUGX010000009">
    <property type="protein sequence ID" value="MCS0589412.1"/>
    <property type="molecule type" value="Genomic_DNA"/>
</dbReference>
<evidence type="ECO:0000256" key="6">
    <source>
        <dbReference type="SAM" id="Coils"/>
    </source>
</evidence>
<keyword evidence="5 7" id="KW-0472">Membrane</keyword>
<keyword evidence="2" id="KW-1003">Cell membrane</keyword>
<evidence type="ECO:0000256" key="1">
    <source>
        <dbReference type="ARBA" id="ARBA00004651"/>
    </source>
</evidence>
<evidence type="ECO:0000256" key="2">
    <source>
        <dbReference type="ARBA" id="ARBA00022475"/>
    </source>
</evidence>
<feature type="transmembrane region" description="Helical" evidence="7">
    <location>
        <begin position="36"/>
        <end position="54"/>
    </location>
</feature>
<feature type="coiled-coil region" evidence="6">
    <location>
        <begin position="262"/>
        <end position="289"/>
    </location>
</feature>